<dbReference type="EMBL" id="HAEE01006404">
    <property type="protein sequence ID" value="SBR26424.1"/>
    <property type="molecule type" value="Transcribed_RNA"/>
</dbReference>
<evidence type="ECO:0000313" key="2">
    <source>
        <dbReference type="EMBL" id="SBR26424.1"/>
    </source>
</evidence>
<sequence length="125" mass="13936">DGSEATTISDTPKKATVAAETCQQDGKNYYSVFREEPNNGSRSHRELTRKGFVCKGYSRIVKGEVMPNKEVLFKRKTCRSLSSALKSNTDHLLFTLVSSGIREGKRANLRVDNRSLPPSVLDFLP</sequence>
<feature type="compositionally biased region" description="Polar residues" evidence="1">
    <location>
        <begin position="1"/>
        <end position="10"/>
    </location>
</feature>
<dbReference type="AlphaFoldDB" id="A0A1A8K457"/>
<proteinExistence type="predicted"/>
<feature type="non-terminal residue" evidence="2">
    <location>
        <position position="1"/>
    </location>
</feature>
<reference evidence="2" key="1">
    <citation type="submission" date="2016-05" db="EMBL/GenBank/DDBJ databases">
        <authorList>
            <person name="Lavstsen T."/>
            <person name="Jespersen J.S."/>
        </authorList>
    </citation>
    <scope>NUCLEOTIDE SEQUENCE</scope>
    <source>
        <tissue evidence="2">Brain</tissue>
    </source>
</reference>
<feature type="region of interest" description="Disordered" evidence="1">
    <location>
        <begin position="1"/>
        <end position="20"/>
    </location>
</feature>
<evidence type="ECO:0000256" key="1">
    <source>
        <dbReference type="SAM" id="MobiDB-lite"/>
    </source>
</evidence>
<feature type="non-terminal residue" evidence="2">
    <location>
        <position position="125"/>
    </location>
</feature>
<gene>
    <name evidence="2" type="primary">Nfu_g_1_010766</name>
</gene>
<organism evidence="2">
    <name type="scientific">Nothobranchius kuhntae</name>
    <name type="common">Beira killifish</name>
    <dbReference type="NCBI Taxonomy" id="321403"/>
    <lineage>
        <taxon>Eukaryota</taxon>
        <taxon>Metazoa</taxon>
        <taxon>Chordata</taxon>
        <taxon>Craniata</taxon>
        <taxon>Vertebrata</taxon>
        <taxon>Euteleostomi</taxon>
        <taxon>Actinopterygii</taxon>
        <taxon>Neopterygii</taxon>
        <taxon>Teleostei</taxon>
        <taxon>Neoteleostei</taxon>
        <taxon>Acanthomorphata</taxon>
        <taxon>Ovalentaria</taxon>
        <taxon>Atherinomorphae</taxon>
        <taxon>Cyprinodontiformes</taxon>
        <taxon>Nothobranchiidae</taxon>
        <taxon>Nothobranchius</taxon>
    </lineage>
</organism>
<reference evidence="2" key="2">
    <citation type="submission" date="2016-06" db="EMBL/GenBank/DDBJ databases">
        <title>The genome of a short-lived fish provides insights into sex chromosome evolution and the genetic control of aging.</title>
        <authorList>
            <person name="Reichwald K."/>
            <person name="Felder M."/>
            <person name="Petzold A."/>
            <person name="Koch P."/>
            <person name="Groth M."/>
            <person name="Platzer M."/>
        </authorList>
    </citation>
    <scope>NUCLEOTIDE SEQUENCE</scope>
    <source>
        <tissue evidence="2">Brain</tissue>
    </source>
</reference>
<accession>A0A1A8K457</accession>
<protein>
    <submittedName>
        <fullName evidence="2">Uncharacterized protein</fullName>
    </submittedName>
</protein>
<name>A0A1A8K457_NOTKU</name>